<proteinExistence type="predicted"/>
<dbReference type="Gene3D" id="3.40.50.1820">
    <property type="entry name" value="alpha/beta hydrolase"/>
    <property type="match status" value="1"/>
</dbReference>
<feature type="domain" description="Dienelactone hydrolase" evidence="1">
    <location>
        <begin position="3"/>
        <end position="175"/>
    </location>
</feature>
<dbReference type="EMBL" id="JACGWL010000014">
    <property type="protein sequence ID" value="KAK4388517.1"/>
    <property type="molecule type" value="Genomic_DNA"/>
</dbReference>
<gene>
    <name evidence="2" type="ORF">Sango_2458300</name>
</gene>
<comment type="caution">
    <text evidence="2">The sequence shown here is derived from an EMBL/GenBank/DDBJ whole genome shotgun (WGS) entry which is preliminary data.</text>
</comment>
<evidence type="ECO:0000259" key="1">
    <source>
        <dbReference type="Pfam" id="PF01738"/>
    </source>
</evidence>
<dbReference type="InterPro" id="IPR029058">
    <property type="entry name" value="AB_hydrolase_fold"/>
</dbReference>
<dbReference type="Proteomes" id="UP001289374">
    <property type="component" value="Unassembled WGS sequence"/>
</dbReference>
<dbReference type="GO" id="GO:0016787">
    <property type="term" value="F:hydrolase activity"/>
    <property type="evidence" value="ECO:0007669"/>
    <property type="project" value="InterPro"/>
</dbReference>
<protein>
    <submittedName>
        <fullName evidence="2">1,4-beta-D-glucanase</fullName>
    </submittedName>
</protein>
<dbReference type="PANTHER" id="PTHR17630">
    <property type="entry name" value="DIENELACTONE HYDROLASE"/>
    <property type="match status" value="1"/>
</dbReference>
<keyword evidence="3" id="KW-1185">Reference proteome</keyword>
<sequence length="177" mass="19795">MLADKVAAAGFYSVVPDFFRGDPFVNGNPDKPFHIWFKHHGYDQGFEDAKAIVKAIKGNGIREIGVAGKVNVELTKHACIEAGVLLHPSNVSIQDIRGVKVPISILGAEIDQFSPPKLVREFEDVLQKKPKVDSFVKIFPGVSHGWTIRYNDDDKLAVKSAEEAHNDMLYWFIKHLK</sequence>
<name>A0AAE2BK90_9LAMI</name>
<reference evidence="2" key="2">
    <citation type="journal article" date="2024" name="Plant">
        <title>Genomic evolution and insights into agronomic trait innovations of Sesamum species.</title>
        <authorList>
            <person name="Miao H."/>
            <person name="Wang L."/>
            <person name="Qu L."/>
            <person name="Liu H."/>
            <person name="Sun Y."/>
            <person name="Le M."/>
            <person name="Wang Q."/>
            <person name="Wei S."/>
            <person name="Zheng Y."/>
            <person name="Lin W."/>
            <person name="Duan Y."/>
            <person name="Cao H."/>
            <person name="Xiong S."/>
            <person name="Wang X."/>
            <person name="Wei L."/>
            <person name="Li C."/>
            <person name="Ma Q."/>
            <person name="Ju M."/>
            <person name="Zhao R."/>
            <person name="Li G."/>
            <person name="Mu C."/>
            <person name="Tian Q."/>
            <person name="Mei H."/>
            <person name="Zhang T."/>
            <person name="Gao T."/>
            <person name="Zhang H."/>
        </authorList>
    </citation>
    <scope>NUCLEOTIDE SEQUENCE</scope>
    <source>
        <strain evidence="2">K16</strain>
    </source>
</reference>
<evidence type="ECO:0000313" key="2">
    <source>
        <dbReference type="EMBL" id="KAK4388517.1"/>
    </source>
</evidence>
<reference evidence="2" key="1">
    <citation type="submission" date="2020-06" db="EMBL/GenBank/DDBJ databases">
        <authorList>
            <person name="Li T."/>
            <person name="Hu X."/>
            <person name="Zhang T."/>
            <person name="Song X."/>
            <person name="Zhang H."/>
            <person name="Dai N."/>
            <person name="Sheng W."/>
            <person name="Hou X."/>
            <person name="Wei L."/>
        </authorList>
    </citation>
    <scope>NUCLEOTIDE SEQUENCE</scope>
    <source>
        <strain evidence="2">K16</strain>
        <tissue evidence="2">Leaf</tissue>
    </source>
</reference>
<evidence type="ECO:0000313" key="3">
    <source>
        <dbReference type="Proteomes" id="UP001289374"/>
    </source>
</evidence>
<dbReference type="PANTHER" id="PTHR17630:SF97">
    <property type="entry name" value="ENDO-1,31,4-BETA-D-GLUCANASE-LIKE"/>
    <property type="match status" value="1"/>
</dbReference>
<dbReference type="InterPro" id="IPR002925">
    <property type="entry name" value="Dienelactn_hydro"/>
</dbReference>
<accession>A0AAE2BK90</accession>
<organism evidence="2 3">
    <name type="scientific">Sesamum angolense</name>
    <dbReference type="NCBI Taxonomy" id="2727404"/>
    <lineage>
        <taxon>Eukaryota</taxon>
        <taxon>Viridiplantae</taxon>
        <taxon>Streptophyta</taxon>
        <taxon>Embryophyta</taxon>
        <taxon>Tracheophyta</taxon>
        <taxon>Spermatophyta</taxon>
        <taxon>Magnoliopsida</taxon>
        <taxon>eudicotyledons</taxon>
        <taxon>Gunneridae</taxon>
        <taxon>Pentapetalae</taxon>
        <taxon>asterids</taxon>
        <taxon>lamiids</taxon>
        <taxon>Lamiales</taxon>
        <taxon>Pedaliaceae</taxon>
        <taxon>Sesamum</taxon>
    </lineage>
</organism>
<dbReference type="SUPFAM" id="SSF53474">
    <property type="entry name" value="alpha/beta-Hydrolases"/>
    <property type="match status" value="1"/>
</dbReference>
<dbReference type="AlphaFoldDB" id="A0AAE2BK90"/>
<dbReference type="Pfam" id="PF01738">
    <property type="entry name" value="DLH"/>
    <property type="match status" value="1"/>
</dbReference>